<keyword evidence="2" id="KW-1185">Reference proteome</keyword>
<dbReference type="OrthoDB" id="6752799at2759"/>
<dbReference type="Proteomes" id="UP000807342">
    <property type="component" value="Unassembled WGS sequence"/>
</dbReference>
<dbReference type="SUPFAM" id="SSF53383">
    <property type="entry name" value="PLP-dependent transferases"/>
    <property type="match status" value="1"/>
</dbReference>
<dbReference type="Gene3D" id="3.40.640.10">
    <property type="entry name" value="Type I PLP-dependent aspartate aminotransferase-like (Major domain)"/>
    <property type="match status" value="1"/>
</dbReference>
<organism evidence="1 2">
    <name type="scientific">Macrolepiota fuliginosa MF-IS2</name>
    <dbReference type="NCBI Taxonomy" id="1400762"/>
    <lineage>
        <taxon>Eukaryota</taxon>
        <taxon>Fungi</taxon>
        <taxon>Dikarya</taxon>
        <taxon>Basidiomycota</taxon>
        <taxon>Agaricomycotina</taxon>
        <taxon>Agaricomycetes</taxon>
        <taxon>Agaricomycetidae</taxon>
        <taxon>Agaricales</taxon>
        <taxon>Agaricineae</taxon>
        <taxon>Agaricaceae</taxon>
        <taxon>Macrolepiota</taxon>
    </lineage>
</organism>
<dbReference type="EMBL" id="MU151215">
    <property type="protein sequence ID" value="KAF9447104.1"/>
    <property type="molecule type" value="Genomic_DNA"/>
</dbReference>
<comment type="caution">
    <text evidence="1">The sequence shown here is derived from an EMBL/GenBank/DDBJ whole genome shotgun (WGS) entry which is preliminary data.</text>
</comment>
<reference evidence="1" key="1">
    <citation type="submission" date="2020-11" db="EMBL/GenBank/DDBJ databases">
        <authorList>
            <consortium name="DOE Joint Genome Institute"/>
            <person name="Ahrendt S."/>
            <person name="Riley R."/>
            <person name="Andreopoulos W."/>
            <person name="Labutti K."/>
            <person name="Pangilinan J."/>
            <person name="Ruiz-Duenas F.J."/>
            <person name="Barrasa J.M."/>
            <person name="Sanchez-Garcia M."/>
            <person name="Camarero S."/>
            <person name="Miyauchi S."/>
            <person name="Serrano A."/>
            <person name="Linde D."/>
            <person name="Babiker R."/>
            <person name="Drula E."/>
            <person name="Ayuso-Fernandez I."/>
            <person name="Pacheco R."/>
            <person name="Padilla G."/>
            <person name="Ferreira P."/>
            <person name="Barriuso J."/>
            <person name="Kellner H."/>
            <person name="Castanera R."/>
            <person name="Alfaro M."/>
            <person name="Ramirez L."/>
            <person name="Pisabarro A.G."/>
            <person name="Kuo A."/>
            <person name="Tritt A."/>
            <person name="Lipzen A."/>
            <person name="He G."/>
            <person name="Yan M."/>
            <person name="Ng V."/>
            <person name="Cullen D."/>
            <person name="Martin F."/>
            <person name="Rosso M.-N."/>
            <person name="Henrissat B."/>
            <person name="Hibbett D."/>
            <person name="Martinez A.T."/>
            <person name="Grigoriev I.V."/>
        </authorList>
    </citation>
    <scope>NUCLEOTIDE SEQUENCE</scope>
    <source>
        <strain evidence="1">MF-IS2</strain>
    </source>
</reference>
<dbReference type="InterPro" id="IPR015424">
    <property type="entry name" value="PyrdxlP-dep_Trfase"/>
</dbReference>
<evidence type="ECO:0000313" key="1">
    <source>
        <dbReference type="EMBL" id="KAF9447104.1"/>
    </source>
</evidence>
<evidence type="ECO:0000313" key="2">
    <source>
        <dbReference type="Proteomes" id="UP000807342"/>
    </source>
</evidence>
<proteinExistence type="predicted"/>
<dbReference type="AlphaFoldDB" id="A0A9P5XBA1"/>
<dbReference type="InterPro" id="IPR015421">
    <property type="entry name" value="PyrdxlP-dep_Trfase_major"/>
</dbReference>
<gene>
    <name evidence="1" type="ORF">P691DRAFT_776363</name>
</gene>
<accession>A0A9P5XBA1</accession>
<protein>
    <submittedName>
        <fullName evidence="1">Uncharacterized protein</fullName>
    </submittedName>
</protein>
<sequence>MSAGELQEYFDINDSGPVLIKRAGTWQQVPFASPIGLPTSVSILPVARTSNAVCNIFELAAAHKADMFGKNVNPWPAPIATKILLAGATLDHEYLPILGLSEYTAVAAKLILSSNAAALQEKRVVGVQNISGTGVNHPGPDPVKVIWV</sequence>
<name>A0A9P5XBA1_9AGAR</name>